<dbReference type="PANTHER" id="PTHR42711:SF5">
    <property type="entry name" value="ABC TRANSPORTER ATP-BINDING PROTEIN NATA"/>
    <property type="match status" value="1"/>
</dbReference>
<dbReference type="PANTHER" id="PTHR42711">
    <property type="entry name" value="ABC TRANSPORTER ATP-BINDING PROTEIN"/>
    <property type="match status" value="1"/>
</dbReference>
<dbReference type="GO" id="GO:0005524">
    <property type="term" value="F:ATP binding"/>
    <property type="evidence" value="ECO:0007669"/>
    <property type="project" value="UniProtKB-KW"/>
</dbReference>
<reference evidence="9" key="1">
    <citation type="submission" date="2019-10" db="EMBL/GenBank/DDBJ databases">
        <title>Streptomyces sp. nov., a novel actinobacterium isolated from alkaline environment.</title>
        <authorList>
            <person name="Golinska P."/>
        </authorList>
    </citation>
    <scope>NUCLEOTIDE SEQUENCE [LARGE SCALE GENOMIC DNA]</scope>
    <source>
        <strain evidence="9">DSM 42108</strain>
    </source>
</reference>
<keyword evidence="4" id="KW-0547">Nucleotide-binding</keyword>
<proteinExistence type="inferred from homology"/>
<evidence type="ECO:0000256" key="2">
    <source>
        <dbReference type="ARBA" id="ARBA00005417"/>
    </source>
</evidence>
<dbReference type="Proteomes" id="UP000530234">
    <property type="component" value="Unassembled WGS sequence"/>
</dbReference>
<dbReference type="InterPro" id="IPR003593">
    <property type="entry name" value="AAA+_ATPase"/>
</dbReference>
<dbReference type="PROSITE" id="PS50893">
    <property type="entry name" value="ABC_TRANSPORTER_2"/>
    <property type="match status" value="1"/>
</dbReference>
<evidence type="ECO:0000256" key="1">
    <source>
        <dbReference type="ARBA" id="ARBA00004202"/>
    </source>
</evidence>
<accession>A0A7W3T4E9</accession>
<evidence type="ECO:0000256" key="5">
    <source>
        <dbReference type="ARBA" id="ARBA00022840"/>
    </source>
</evidence>
<dbReference type="InterPro" id="IPR003439">
    <property type="entry name" value="ABC_transporter-like_ATP-bd"/>
</dbReference>
<dbReference type="GO" id="GO:0016887">
    <property type="term" value="F:ATP hydrolysis activity"/>
    <property type="evidence" value="ECO:0007669"/>
    <property type="project" value="InterPro"/>
</dbReference>
<dbReference type="AlphaFoldDB" id="A0A7W3T4E9"/>
<comment type="caution">
    <text evidence="8">The sequence shown here is derived from an EMBL/GenBank/DDBJ whole genome shotgun (WGS) entry which is preliminary data.</text>
</comment>
<evidence type="ECO:0000256" key="3">
    <source>
        <dbReference type="ARBA" id="ARBA00022448"/>
    </source>
</evidence>
<keyword evidence="3" id="KW-0813">Transport</keyword>
<dbReference type="InterPro" id="IPR017871">
    <property type="entry name" value="ABC_transporter-like_CS"/>
</dbReference>
<dbReference type="EMBL" id="VKHS01000343">
    <property type="protein sequence ID" value="MBB0230744.1"/>
    <property type="molecule type" value="Genomic_DNA"/>
</dbReference>
<dbReference type="GO" id="GO:0046677">
    <property type="term" value="P:response to antibiotic"/>
    <property type="evidence" value="ECO:0007669"/>
    <property type="project" value="UniProtKB-KW"/>
</dbReference>
<organism evidence="8 9">
    <name type="scientific">Streptomyces calidiresistens</name>
    <dbReference type="NCBI Taxonomy" id="1485586"/>
    <lineage>
        <taxon>Bacteria</taxon>
        <taxon>Bacillati</taxon>
        <taxon>Actinomycetota</taxon>
        <taxon>Actinomycetes</taxon>
        <taxon>Kitasatosporales</taxon>
        <taxon>Streptomycetaceae</taxon>
        <taxon>Streptomyces</taxon>
    </lineage>
</organism>
<dbReference type="Pfam" id="PF00005">
    <property type="entry name" value="ABC_tran"/>
    <property type="match status" value="1"/>
</dbReference>
<dbReference type="Gene3D" id="3.40.50.300">
    <property type="entry name" value="P-loop containing nucleotide triphosphate hydrolases"/>
    <property type="match status" value="1"/>
</dbReference>
<dbReference type="InterPro" id="IPR027417">
    <property type="entry name" value="P-loop_NTPase"/>
</dbReference>
<dbReference type="SMART" id="SM00382">
    <property type="entry name" value="AAA"/>
    <property type="match status" value="1"/>
</dbReference>
<sequence length="251" mass="27100">MPIQYVNCSFGYSRRGAVLSSLDFTFPSGNTVLLGPNGAGKSTLLKIGSSALLPRKGSVRLGELDTRSRRDRGPYRRRVAWMPQNIDCVPGLRVVEQVAYAGWLKGLGKDAAAEKASWALAQVDLTHQADSRVSELSGGQLRRVGVARALVHDAEVLLLDEPTAGMDPRQRRVFHKVLGGLRGRIDIVLSTHDVADLETTYDSVVVMLGGRIHFRGDVSEFLEKAPPETPAGRVAEAAYHGVTEGASPCLS</sequence>
<comment type="similarity">
    <text evidence="2">Belongs to the ABC transporter superfamily.</text>
</comment>
<dbReference type="SUPFAM" id="SSF52540">
    <property type="entry name" value="P-loop containing nucleoside triphosphate hydrolases"/>
    <property type="match status" value="1"/>
</dbReference>
<name>A0A7W3T4E9_9ACTN</name>
<keyword evidence="6" id="KW-0046">Antibiotic resistance</keyword>
<evidence type="ECO:0000256" key="6">
    <source>
        <dbReference type="ARBA" id="ARBA00023251"/>
    </source>
</evidence>
<gene>
    <name evidence="8" type="ORF">FOE67_14775</name>
</gene>
<keyword evidence="9" id="KW-1185">Reference proteome</keyword>
<keyword evidence="5 8" id="KW-0067">ATP-binding</keyword>
<evidence type="ECO:0000313" key="8">
    <source>
        <dbReference type="EMBL" id="MBB0230744.1"/>
    </source>
</evidence>
<feature type="domain" description="ABC transporter" evidence="7">
    <location>
        <begin position="3"/>
        <end position="234"/>
    </location>
</feature>
<dbReference type="GO" id="GO:0005886">
    <property type="term" value="C:plasma membrane"/>
    <property type="evidence" value="ECO:0007669"/>
    <property type="project" value="UniProtKB-SubCell"/>
</dbReference>
<protein>
    <submittedName>
        <fullName evidence="8">ATP-binding cassette domain-containing protein</fullName>
    </submittedName>
</protein>
<evidence type="ECO:0000256" key="4">
    <source>
        <dbReference type="ARBA" id="ARBA00022741"/>
    </source>
</evidence>
<evidence type="ECO:0000259" key="7">
    <source>
        <dbReference type="PROSITE" id="PS50893"/>
    </source>
</evidence>
<dbReference type="InterPro" id="IPR050763">
    <property type="entry name" value="ABC_transporter_ATP-binding"/>
</dbReference>
<evidence type="ECO:0000313" key="9">
    <source>
        <dbReference type="Proteomes" id="UP000530234"/>
    </source>
</evidence>
<comment type="subcellular location">
    <subcellularLocation>
        <location evidence="1">Cell membrane</location>
        <topology evidence="1">Peripheral membrane protein</topology>
    </subcellularLocation>
</comment>
<dbReference type="PROSITE" id="PS00211">
    <property type="entry name" value="ABC_TRANSPORTER_1"/>
    <property type="match status" value="1"/>
</dbReference>